<dbReference type="AlphaFoldDB" id="A0A511VDA6"/>
<name>A0A511VDA6_9BACL</name>
<keyword evidence="1" id="KW-0812">Transmembrane</keyword>
<evidence type="ECO:0000313" key="2">
    <source>
        <dbReference type="EMBL" id="GEN36855.1"/>
    </source>
</evidence>
<dbReference type="EMBL" id="BJXX01000256">
    <property type="protein sequence ID" value="GEN36855.1"/>
    <property type="molecule type" value="Genomic_DNA"/>
</dbReference>
<comment type="caution">
    <text evidence="2">The sequence shown here is derived from an EMBL/GenBank/DDBJ whole genome shotgun (WGS) entry which is preliminary data.</text>
</comment>
<accession>A0A511VDA6</accession>
<feature type="transmembrane region" description="Helical" evidence="1">
    <location>
        <begin position="14"/>
        <end position="32"/>
    </location>
</feature>
<evidence type="ECO:0000313" key="3">
    <source>
        <dbReference type="Proteomes" id="UP000321157"/>
    </source>
</evidence>
<reference evidence="2 3" key="1">
    <citation type="submission" date="2019-07" db="EMBL/GenBank/DDBJ databases">
        <title>Whole genome shotgun sequence of Aneurinibacillus danicus NBRC 102444.</title>
        <authorList>
            <person name="Hosoyama A."/>
            <person name="Uohara A."/>
            <person name="Ohji S."/>
            <person name="Ichikawa N."/>
        </authorList>
    </citation>
    <scope>NUCLEOTIDE SEQUENCE [LARGE SCALE GENOMIC DNA]</scope>
    <source>
        <strain evidence="2 3">NBRC 102444</strain>
    </source>
</reference>
<keyword evidence="1" id="KW-0472">Membrane</keyword>
<evidence type="ECO:0000256" key="1">
    <source>
        <dbReference type="SAM" id="Phobius"/>
    </source>
</evidence>
<protein>
    <submittedName>
        <fullName evidence="2">Uncharacterized protein</fullName>
    </submittedName>
</protein>
<proteinExistence type="predicted"/>
<gene>
    <name evidence="2" type="ORF">ADA01nite_43150</name>
</gene>
<keyword evidence="3" id="KW-1185">Reference proteome</keyword>
<keyword evidence="1" id="KW-1133">Transmembrane helix</keyword>
<dbReference type="Proteomes" id="UP000321157">
    <property type="component" value="Unassembled WGS sequence"/>
</dbReference>
<organism evidence="2 3">
    <name type="scientific">Aneurinibacillus danicus</name>
    <dbReference type="NCBI Taxonomy" id="267746"/>
    <lineage>
        <taxon>Bacteria</taxon>
        <taxon>Bacillati</taxon>
        <taxon>Bacillota</taxon>
        <taxon>Bacilli</taxon>
        <taxon>Bacillales</taxon>
        <taxon>Paenibacillaceae</taxon>
        <taxon>Aneurinibacillus group</taxon>
        <taxon>Aneurinibacillus</taxon>
    </lineage>
</organism>
<sequence length="52" mass="6168">MDRLQQKIFEHADWVYSIPAIILTIVILQFVVDKGKVDKIVYLSQHIILWDD</sequence>